<keyword evidence="1" id="KW-0812">Transmembrane</keyword>
<keyword evidence="1" id="KW-0472">Membrane</keyword>
<dbReference type="OrthoDB" id="5366606at2759"/>
<evidence type="ECO:0000313" key="3">
    <source>
        <dbReference type="Proteomes" id="UP000612746"/>
    </source>
</evidence>
<dbReference type="AlphaFoldDB" id="A0A8H7PNY6"/>
<evidence type="ECO:0000313" key="2">
    <source>
        <dbReference type="EMBL" id="KAG2177483.1"/>
    </source>
</evidence>
<proteinExistence type="predicted"/>
<protein>
    <submittedName>
        <fullName evidence="2">Uncharacterized protein</fullName>
    </submittedName>
</protein>
<dbReference type="Proteomes" id="UP000612746">
    <property type="component" value="Unassembled WGS sequence"/>
</dbReference>
<accession>A0A8H7PNY6</accession>
<comment type="caution">
    <text evidence="2">The sequence shown here is derived from an EMBL/GenBank/DDBJ whole genome shotgun (WGS) entry which is preliminary data.</text>
</comment>
<keyword evidence="3" id="KW-1185">Reference proteome</keyword>
<feature type="transmembrane region" description="Helical" evidence="1">
    <location>
        <begin position="6"/>
        <end position="27"/>
    </location>
</feature>
<sequence>MTEFAVYVLFIQMLKQLLLILSCLLFVQYTSTAMVFKVFLREGIVGGFAGPTVKQVVEISGDSNGAIVSHSTLKQGSKFDYNQQSGDVTPQEIHTLMSDLHGQLKQLPLENPIGSDDIYGRDISLGFFTDEFQWQNGGPEGCNRSPSSTQATDQQKAVFNELVERVLSVSQKFAIKKQD</sequence>
<reference evidence="2" key="1">
    <citation type="submission" date="2020-12" db="EMBL/GenBank/DDBJ databases">
        <title>Metabolic potential, ecology and presence of endohyphal bacteria is reflected in genomic diversity of Mucoromycotina.</title>
        <authorList>
            <person name="Muszewska A."/>
            <person name="Okrasinska A."/>
            <person name="Steczkiewicz K."/>
            <person name="Drgas O."/>
            <person name="Orlowska M."/>
            <person name="Perlinska-Lenart U."/>
            <person name="Aleksandrzak-Piekarczyk T."/>
            <person name="Szatraj K."/>
            <person name="Zielenkiewicz U."/>
            <person name="Pilsyk S."/>
            <person name="Malc E."/>
            <person name="Mieczkowski P."/>
            <person name="Kruszewska J.S."/>
            <person name="Biernat P."/>
            <person name="Pawlowska J."/>
        </authorList>
    </citation>
    <scope>NUCLEOTIDE SEQUENCE</scope>
    <source>
        <strain evidence="2">WA0000051536</strain>
    </source>
</reference>
<gene>
    <name evidence="2" type="ORF">INT44_007994</name>
</gene>
<organism evidence="2 3">
    <name type="scientific">Umbelopsis vinacea</name>
    <dbReference type="NCBI Taxonomy" id="44442"/>
    <lineage>
        <taxon>Eukaryota</taxon>
        <taxon>Fungi</taxon>
        <taxon>Fungi incertae sedis</taxon>
        <taxon>Mucoromycota</taxon>
        <taxon>Mucoromycotina</taxon>
        <taxon>Umbelopsidomycetes</taxon>
        <taxon>Umbelopsidales</taxon>
        <taxon>Umbelopsidaceae</taxon>
        <taxon>Umbelopsis</taxon>
    </lineage>
</organism>
<keyword evidence="1" id="KW-1133">Transmembrane helix</keyword>
<evidence type="ECO:0000256" key="1">
    <source>
        <dbReference type="SAM" id="Phobius"/>
    </source>
</evidence>
<dbReference type="EMBL" id="JAEPRA010000012">
    <property type="protein sequence ID" value="KAG2177483.1"/>
    <property type="molecule type" value="Genomic_DNA"/>
</dbReference>
<name>A0A8H7PNY6_9FUNG</name>